<dbReference type="Proteomes" id="UP000824204">
    <property type="component" value="Unassembled WGS sequence"/>
</dbReference>
<feature type="domain" description="Ferrous iron transporter FeoA-like" evidence="2">
    <location>
        <begin position="1"/>
        <end position="69"/>
    </location>
</feature>
<evidence type="ECO:0000259" key="2">
    <source>
        <dbReference type="SMART" id="SM00899"/>
    </source>
</evidence>
<protein>
    <submittedName>
        <fullName evidence="3">Ferrous iron transport protein A</fullName>
    </submittedName>
</protein>
<dbReference type="InterPro" id="IPR008988">
    <property type="entry name" value="Transcriptional_repressor_C"/>
</dbReference>
<dbReference type="SUPFAM" id="SSF50037">
    <property type="entry name" value="C-terminal domain of transcriptional repressors"/>
    <property type="match status" value="1"/>
</dbReference>
<dbReference type="Gene3D" id="2.30.30.90">
    <property type="match status" value="1"/>
</dbReference>
<evidence type="ECO:0000313" key="3">
    <source>
        <dbReference type="EMBL" id="HIX07639.1"/>
    </source>
</evidence>
<proteinExistence type="predicted"/>
<dbReference type="SMART" id="SM00899">
    <property type="entry name" value="FeoA"/>
    <property type="match status" value="1"/>
</dbReference>
<accession>A0A9D1V7V2</accession>
<reference evidence="3" key="1">
    <citation type="journal article" date="2021" name="PeerJ">
        <title>Extensive microbial diversity within the chicken gut microbiome revealed by metagenomics and culture.</title>
        <authorList>
            <person name="Gilroy R."/>
            <person name="Ravi A."/>
            <person name="Getino M."/>
            <person name="Pursley I."/>
            <person name="Horton D.L."/>
            <person name="Alikhan N.F."/>
            <person name="Baker D."/>
            <person name="Gharbi K."/>
            <person name="Hall N."/>
            <person name="Watson M."/>
            <person name="Adriaenssens E.M."/>
            <person name="Foster-Nyarko E."/>
            <person name="Jarju S."/>
            <person name="Secka A."/>
            <person name="Antonio M."/>
            <person name="Oren A."/>
            <person name="Chaudhuri R.R."/>
            <person name="La Ragione R."/>
            <person name="Hildebrand F."/>
            <person name="Pallen M.J."/>
        </authorList>
    </citation>
    <scope>NUCLEOTIDE SEQUENCE</scope>
    <source>
        <strain evidence="3">811</strain>
    </source>
</reference>
<dbReference type="AlphaFoldDB" id="A0A9D1V7V2"/>
<dbReference type="InterPro" id="IPR053184">
    <property type="entry name" value="FeoA-like"/>
</dbReference>
<sequence>MPLPLAPVGEQLTVKKVLAAQEQRRHLESLGIAAGSSLSLLSAAGGNVIVKVRASRLALDKGLAMKIIV</sequence>
<dbReference type="GO" id="GO:0046914">
    <property type="term" value="F:transition metal ion binding"/>
    <property type="evidence" value="ECO:0007669"/>
    <property type="project" value="InterPro"/>
</dbReference>
<dbReference type="InterPro" id="IPR038157">
    <property type="entry name" value="FeoA_core_dom"/>
</dbReference>
<evidence type="ECO:0000256" key="1">
    <source>
        <dbReference type="ARBA" id="ARBA00023004"/>
    </source>
</evidence>
<dbReference type="PANTHER" id="PTHR43151">
    <property type="entry name" value="FEOA FAMILY PROTEIN"/>
    <property type="match status" value="1"/>
</dbReference>
<evidence type="ECO:0000313" key="4">
    <source>
        <dbReference type="Proteomes" id="UP000824204"/>
    </source>
</evidence>
<comment type="caution">
    <text evidence="3">The sequence shown here is derived from an EMBL/GenBank/DDBJ whole genome shotgun (WGS) entry which is preliminary data.</text>
</comment>
<dbReference type="EMBL" id="DXFX01000053">
    <property type="protein sequence ID" value="HIX07639.1"/>
    <property type="molecule type" value="Genomic_DNA"/>
</dbReference>
<dbReference type="Pfam" id="PF04023">
    <property type="entry name" value="FeoA"/>
    <property type="match status" value="1"/>
</dbReference>
<reference evidence="3" key="2">
    <citation type="submission" date="2021-04" db="EMBL/GenBank/DDBJ databases">
        <authorList>
            <person name="Gilroy R."/>
        </authorList>
    </citation>
    <scope>NUCLEOTIDE SEQUENCE</scope>
    <source>
        <strain evidence="3">811</strain>
    </source>
</reference>
<organism evidence="3 4">
    <name type="scientific">Candidatus Borkfalkia faecipullorum</name>
    <dbReference type="NCBI Taxonomy" id="2838510"/>
    <lineage>
        <taxon>Bacteria</taxon>
        <taxon>Bacillati</taxon>
        <taxon>Bacillota</taxon>
        <taxon>Clostridia</taxon>
        <taxon>Christensenellales</taxon>
        <taxon>Christensenellaceae</taxon>
        <taxon>Candidatus Borkfalkia</taxon>
    </lineage>
</organism>
<gene>
    <name evidence="3" type="ORF">H9741_04145</name>
</gene>
<keyword evidence="1" id="KW-0408">Iron</keyword>
<dbReference type="PANTHER" id="PTHR43151:SF1">
    <property type="entry name" value="SSR2333 PROTEIN"/>
    <property type="match status" value="1"/>
</dbReference>
<name>A0A9D1V7V2_9FIRM</name>
<dbReference type="InterPro" id="IPR007167">
    <property type="entry name" value="Fe-transptr_FeoA-like"/>
</dbReference>